<dbReference type="OrthoDB" id="263283at2759"/>
<proteinExistence type="predicted"/>
<reference evidence="2 4" key="2">
    <citation type="submission" date="2018-11" db="EMBL/GenBank/DDBJ databases">
        <authorList>
            <consortium name="Pathogen Informatics"/>
        </authorList>
    </citation>
    <scope>NUCLEOTIDE SEQUENCE [LARGE SCALE GENOMIC DNA]</scope>
</reference>
<feature type="compositionally biased region" description="Basic and acidic residues" evidence="1">
    <location>
        <begin position="127"/>
        <end position="141"/>
    </location>
</feature>
<evidence type="ECO:0000313" key="3">
    <source>
        <dbReference type="Proteomes" id="UP000038040"/>
    </source>
</evidence>
<evidence type="ECO:0000313" key="2">
    <source>
        <dbReference type="EMBL" id="VDN56493.1"/>
    </source>
</evidence>
<gene>
    <name evidence="2" type="ORF">DME_LOCUS6466</name>
</gene>
<dbReference type="Proteomes" id="UP000038040">
    <property type="component" value="Unplaced"/>
</dbReference>
<dbReference type="EMBL" id="UYYG01001156">
    <property type="protein sequence ID" value="VDN56493.1"/>
    <property type="molecule type" value="Genomic_DNA"/>
</dbReference>
<dbReference type="Proteomes" id="UP000274756">
    <property type="component" value="Unassembled WGS sequence"/>
</dbReference>
<feature type="region of interest" description="Disordered" evidence="1">
    <location>
        <begin position="23"/>
        <end position="213"/>
    </location>
</feature>
<organism evidence="3 5">
    <name type="scientific">Dracunculus medinensis</name>
    <name type="common">Guinea worm</name>
    <dbReference type="NCBI Taxonomy" id="318479"/>
    <lineage>
        <taxon>Eukaryota</taxon>
        <taxon>Metazoa</taxon>
        <taxon>Ecdysozoa</taxon>
        <taxon>Nematoda</taxon>
        <taxon>Chromadorea</taxon>
        <taxon>Rhabditida</taxon>
        <taxon>Spirurina</taxon>
        <taxon>Dracunculoidea</taxon>
        <taxon>Dracunculidae</taxon>
        <taxon>Dracunculus</taxon>
    </lineage>
</organism>
<accession>A0A0N4U5I0</accession>
<feature type="compositionally biased region" description="Basic and acidic residues" evidence="1">
    <location>
        <begin position="86"/>
        <end position="99"/>
    </location>
</feature>
<feature type="compositionally biased region" description="Polar residues" evidence="1">
    <location>
        <begin position="192"/>
        <end position="207"/>
    </location>
</feature>
<evidence type="ECO:0000313" key="4">
    <source>
        <dbReference type="Proteomes" id="UP000274756"/>
    </source>
</evidence>
<name>A0A0N4U5I0_DRAME</name>
<keyword evidence="4" id="KW-1185">Reference proteome</keyword>
<feature type="compositionally biased region" description="Basic and acidic residues" evidence="1">
    <location>
        <begin position="160"/>
        <end position="178"/>
    </location>
</feature>
<reference evidence="5" key="1">
    <citation type="submission" date="2017-02" db="UniProtKB">
        <authorList>
            <consortium name="WormBaseParasite"/>
        </authorList>
    </citation>
    <scope>IDENTIFICATION</scope>
</reference>
<evidence type="ECO:0000313" key="5">
    <source>
        <dbReference type="WBParaSite" id="DME_0000210601-mRNA-1"/>
    </source>
</evidence>
<evidence type="ECO:0000256" key="1">
    <source>
        <dbReference type="SAM" id="MobiDB-lite"/>
    </source>
</evidence>
<dbReference type="AlphaFoldDB" id="A0A0N4U5I0"/>
<dbReference type="STRING" id="318479.A0A0N4U5I0"/>
<feature type="compositionally biased region" description="Basic and acidic residues" evidence="1">
    <location>
        <begin position="46"/>
        <end position="59"/>
    </location>
</feature>
<dbReference type="WBParaSite" id="DME_0000210601-mRNA-1">
    <property type="protein sequence ID" value="DME_0000210601-mRNA-1"/>
    <property type="gene ID" value="DME_0000210601"/>
</dbReference>
<protein>
    <submittedName>
        <fullName evidence="5">HP domain-containing protein</fullName>
    </submittedName>
</protein>
<sequence>MAEIDVSRLPSSVRERLAQLDLELSEDSKMTASPSTRAQRRHQRRLTREESRFHSEIRAEAVQQALSEYSKGKKERPNILQPIKRRGIEIRRDRTKNRLSESSSDEDSMFGSSDRSKGTPSSQSLSDRNKKISDVSRDSKNISRAPPPDVTSNAVVAEAVVRRNEKKQQKYKSSEQYEQRVWSRPSKESDQTDSPNIAGSTESTSLASDAMEA</sequence>